<dbReference type="EMBL" id="JADEWL010000089">
    <property type="protein sequence ID" value="MBE9215179.1"/>
    <property type="molecule type" value="Genomic_DNA"/>
</dbReference>
<evidence type="ECO:0000256" key="3">
    <source>
        <dbReference type="ARBA" id="ARBA00022553"/>
    </source>
</evidence>
<evidence type="ECO:0000259" key="7">
    <source>
        <dbReference type="PROSITE" id="PS50109"/>
    </source>
</evidence>
<dbReference type="InterPro" id="IPR001789">
    <property type="entry name" value="Sig_transdc_resp-reg_receiver"/>
</dbReference>
<dbReference type="InterPro" id="IPR005467">
    <property type="entry name" value="His_kinase_dom"/>
</dbReference>
<dbReference type="GO" id="GO:0000160">
    <property type="term" value="P:phosphorelay signal transduction system"/>
    <property type="evidence" value="ECO:0007669"/>
    <property type="project" value="UniProtKB-KW"/>
</dbReference>
<dbReference type="PRINTS" id="PR00344">
    <property type="entry name" value="BCTRLSENSOR"/>
</dbReference>
<feature type="domain" description="Histidine kinase" evidence="7">
    <location>
        <begin position="1"/>
        <end position="94"/>
    </location>
</feature>
<dbReference type="RefSeq" id="WP_193923190.1">
    <property type="nucleotide sequence ID" value="NZ_JADEWL010000089.1"/>
</dbReference>
<evidence type="ECO:0000256" key="2">
    <source>
        <dbReference type="ARBA" id="ARBA00012438"/>
    </source>
</evidence>
<feature type="modified residue" description="4-aspartylphosphate" evidence="6">
    <location>
        <position position="169"/>
    </location>
</feature>
<accession>A0A8J7FBD4</accession>
<proteinExistence type="predicted"/>
<evidence type="ECO:0000313" key="10">
    <source>
        <dbReference type="Proteomes" id="UP000620559"/>
    </source>
</evidence>
<name>A0A8J7FBD4_9CYAN</name>
<dbReference type="SMART" id="SM00387">
    <property type="entry name" value="HATPase_c"/>
    <property type="match status" value="1"/>
</dbReference>
<dbReference type="SUPFAM" id="SSF52172">
    <property type="entry name" value="CheY-like"/>
    <property type="match status" value="1"/>
</dbReference>
<comment type="catalytic activity">
    <reaction evidence="1">
        <text>ATP + protein L-histidine = ADP + protein N-phospho-L-histidine.</text>
        <dbReference type="EC" id="2.7.13.3"/>
    </reaction>
</comment>
<feature type="domain" description="Response regulatory" evidence="8">
    <location>
        <begin position="120"/>
        <end position="244"/>
    </location>
</feature>
<dbReference type="InterPro" id="IPR003594">
    <property type="entry name" value="HATPase_dom"/>
</dbReference>
<protein>
    <recommendedName>
        <fullName evidence="2">histidine kinase</fullName>
        <ecNumber evidence="2">2.7.13.3</ecNumber>
    </recommendedName>
</protein>
<keyword evidence="3 6" id="KW-0597">Phosphoprotein</keyword>
<keyword evidence="4" id="KW-0418">Kinase</keyword>
<evidence type="ECO:0000256" key="5">
    <source>
        <dbReference type="ARBA" id="ARBA00023012"/>
    </source>
</evidence>
<feature type="non-terminal residue" evidence="9">
    <location>
        <position position="1"/>
    </location>
</feature>
<dbReference type="SMART" id="SM00448">
    <property type="entry name" value="REC"/>
    <property type="match status" value="1"/>
</dbReference>
<dbReference type="GO" id="GO:0004673">
    <property type="term" value="F:protein histidine kinase activity"/>
    <property type="evidence" value="ECO:0007669"/>
    <property type="project" value="UniProtKB-EC"/>
</dbReference>
<organism evidence="9 10">
    <name type="scientific">Plectonema cf. radiosum LEGE 06105</name>
    <dbReference type="NCBI Taxonomy" id="945769"/>
    <lineage>
        <taxon>Bacteria</taxon>
        <taxon>Bacillati</taxon>
        <taxon>Cyanobacteriota</taxon>
        <taxon>Cyanophyceae</taxon>
        <taxon>Oscillatoriophycideae</taxon>
        <taxon>Oscillatoriales</taxon>
        <taxon>Microcoleaceae</taxon>
        <taxon>Plectonema</taxon>
    </lineage>
</organism>
<sequence>DGEMGGEKLEITSSAPKICLIFEVTDTGIGILPEEIELLFEAFKQTSSGRESQQGTGLGLAISRKYVQLMGGDITVESTPGVGSKFSFDIQVNLAFPPKTEINQNNCQIISLVPSQIQYRILVVDDRPESRLLIIKMLSQLGFNVQEAANGSQAIILWEEWQPHLILMDMRMPTMDGYQATKIIKSREKETISHSFITKKTIIIALTANAFEEQKNIIIQAGCDDLINKPFSKETLLKKLKQHLGVKYLYQEEEENSTPQPVTPISTNIFTSTNLRNLLSQIPPELVAQISHAAAQCSDNLIFELIEEIPPQNTELTTVLKHFAENFQFDKILEAID</sequence>
<dbReference type="PANTHER" id="PTHR45339">
    <property type="entry name" value="HYBRID SIGNAL TRANSDUCTION HISTIDINE KINASE J"/>
    <property type="match status" value="1"/>
</dbReference>
<dbReference type="InterPro" id="IPR036890">
    <property type="entry name" value="HATPase_C_sf"/>
</dbReference>
<dbReference type="Pfam" id="PF00072">
    <property type="entry name" value="Response_reg"/>
    <property type="match status" value="1"/>
</dbReference>
<keyword evidence="5" id="KW-0902">Two-component regulatory system</keyword>
<evidence type="ECO:0000256" key="1">
    <source>
        <dbReference type="ARBA" id="ARBA00000085"/>
    </source>
</evidence>
<dbReference type="Pfam" id="PF02518">
    <property type="entry name" value="HATPase_c"/>
    <property type="match status" value="1"/>
</dbReference>
<dbReference type="InterPro" id="IPR004358">
    <property type="entry name" value="Sig_transdc_His_kin-like_C"/>
</dbReference>
<comment type="caution">
    <text evidence="9">The sequence shown here is derived from an EMBL/GenBank/DDBJ whole genome shotgun (WGS) entry which is preliminary data.</text>
</comment>
<dbReference type="CDD" id="cd17546">
    <property type="entry name" value="REC_hyHK_CKI1_RcsC-like"/>
    <property type="match status" value="1"/>
</dbReference>
<dbReference type="PROSITE" id="PS50109">
    <property type="entry name" value="HIS_KIN"/>
    <property type="match status" value="1"/>
</dbReference>
<dbReference type="Gene3D" id="3.40.50.2300">
    <property type="match status" value="1"/>
</dbReference>
<dbReference type="PANTHER" id="PTHR45339:SF1">
    <property type="entry name" value="HYBRID SIGNAL TRANSDUCTION HISTIDINE KINASE J"/>
    <property type="match status" value="1"/>
</dbReference>
<reference evidence="9" key="1">
    <citation type="submission" date="2020-10" db="EMBL/GenBank/DDBJ databases">
        <authorList>
            <person name="Castelo-Branco R."/>
            <person name="Eusebio N."/>
            <person name="Adriana R."/>
            <person name="Vieira A."/>
            <person name="Brugerolle De Fraissinette N."/>
            <person name="Rezende De Castro R."/>
            <person name="Schneider M.P."/>
            <person name="Vasconcelos V."/>
            <person name="Leao P.N."/>
        </authorList>
    </citation>
    <scope>NUCLEOTIDE SEQUENCE</scope>
    <source>
        <strain evidence="9">LEGE 06105</strain>
    </source>
</reference>
<keyword evidence="4" id="KW-0808">Transferase</keyword>
<dbReference type="SUPFAM" id="SSF55874">
    <property type="entry name" value="ATPase domain of HSP90 chaperone/DNA topoisomerase II/histidine kinase"/>
    <property type="match status" value="1"/>
</dbReference>
<keyword evidence="10" id="KW-1185">Reference proteome</keyword>
<dbReference type="AlphaFoldDB" id="A0A8J7FBD4"/>
<dbReference type="Proteomes" id="UP000620559">
    <property type="component" value="Unassembled WGS sequence"/>
</dbReference>
<dbReference type="EC" id="2.7.13.3" evidence="2"/>
<evidence type="ECO:0000259" key="8">
    <source>
        <dbReference type="PROSITE" id="PS50110"/>
    </source>
</evidence>
<evidence type="ECO:0000256" key="6">
    <source>
        <dbReference type="PROSITE-ProRule" id="PRU00169"/>
    </source>
</evidence>
<evidence type="ECO:0000256" key="4">
    <source>
        <dbReference type="ARBA" id="ARBA00022777"/>
    </source>
</evidence>
<evidence type="ECO:0000313" key="9">
    <source>
        <dbReference type="EMBL" id="MBE9215179.1"/>
    </source>
</evidence>
<gene>
    <name evidence="9" type="ORF">IQ247_21360</name>
</gene>
<dbReference type="PROSITE" id="PS50110">
    <property type="entry name" value="RESPONSE_REGULATORY"/>
    <property type="match status" value="1"/>
</dbReference>
<dbReference type="InterPro" id="IPR011006">
    <property type="entry name" value="CheY-like_superfamily"/>
</dbReference>
<dbReference type="Gene3D" id="3.30.565.10">
    <property type="entry name" value="Histidine kinase-like ATPase, C-terminal domain"/>
    <property type="match status" value="1"/>
</dbReference>